<evidence type="ECO:0000313" key="1">
    <source>
        <dbReference type="EMBL" id="KAJ0092178.1"/>
    </source>
</evidence>
<sequence length="327" mass="35419">MPSILSLPLIQGAQNGLLRLKFVLVPQIIPSPSVVSTELGPVSSLTVAITEPSQVEGVLHDLNAHGLSANFEFFQDGEDGSVPFCSLLVSRLGYNQALPDSIQVLSTSPVSDAVFRLMPEYSSTRLLRQSYPIYRTSSISEVFARLTRPYQVNNASISERIFARLDSRLAVPRGYYGERSRDVSFDLEMGRASLSTQSIQGQPILRSHPIWSDSFMIAVQGGVALVTITFTSTTSLSLNVRILMKISGLCMAIGFVIGCLCSATQHSDRSTPGSRFAERILTGVGRIATAYGFLALMGTLLPDNLMLETTGVVFTTVFPSLVSAIMN</sequence>
<proteinExistence type="predicted"/>
<keyword evidence="2" id="KW-1185">Reference proteome</keyword>
<evidence type="ECO:0000313" key="2">
    <source>
        <dbReference type="Proteomes" id="UP001164250"/>
    </source>
</evidence>
<comment type="caution">
    <text evidence="1">The sequence shown here is derived from an EMBL/GenBank/DDBJ whole genome shotgun (WGS) entry which is preliminary data.</text>
</comment>
<dbReference type="Proteomes" id="UP001164250">
    <property type="component" value="Chromosome 7"/>
</dbReference>
<gene>
    <name evidence="1" type="ORF">Patl1_26552</name>
</gene>
<protein>
    <submittedName>
        <fullName evidence="1">Uncharacterized protein</fullName>
    </submittedName>
</protein>
<organism evidence="1 2">
    <name type="scientific">Pistacia atlantica</name>
    <dbReference type="NCBI Taxonomy" id="434234"/>
    <lineage>
        <taxon>Eukaryota</taxon>
        <taxon>Viridiplantae</taxon>
        <taxon>Streptophyta</taxon>
        <taxon>Embryophyta</taxon>
        <taxon>Tracheophyta</taxon>
        <taxon>Spermatophyta</taxon>
        <taxon>Magnoliopsida</taxon>
        <taxon>eudicotyledons</taxon>
        <taxon>Gunneridae</taxon>
        <taxon>Pentapetalae</taxon>
        <taxon>rosids</taxon>
        <taxon>malvids</taxon>
        <taxon>Sapindales</taxon>
        <taxon>Anacardiaceae</taxon>
        <taxon>Pistacia</taxon>
    </lineage>
</organism>
<name>A0ACC1AZV8_9ROSI</name>
<dbReference type="EMBL" id="CM047903">
    <property type="protein sequence ID" value="KAJ0092178.1"/>
    <property type="molecule type" value="Genomic_DNA"/>
</dbReference>
<accession>A0ACC1AZV8</accession>
<reference evidence="2" key="1">
    <citation type="journal article" date="2023" name="G3 (Bethesda)">
        <title>Genome assembly and association tests identify interacting loci associated with vigor, precocity, and sex in interspecific pistachio rootstocks.</title>
        <authorList>
            <person name="Palmer W."/>
            <person name="Jacygrad E."/>
            <person name="Sagayaradj S."/>
            <person name="Cavanaugh K."/>
            <person name="Han R."/>
            <person name="Bertier L."/>
            <person name="Beede B."/>
            <person name="Kafkas S."/>
            <person name="Golino D."/>
            <person name="Preece J."/>
            <person name="Michelmore R."/>
        </authorList>
    </citation>
    <scope>NUCLEOTIDE SEQUENCE [LARGE SCALE GENOMIC DNA]</scope>
</reference>